<dbReference type="InterPro" id="IPR034913">
    <property type="entry name" value="mS27/PTCD2"/>
</dbReference>
<proteinExistence type="predicted"/>
<dbReference type="AlphaFoldDB" id="A0A835G8T7"/>
<keyword evidence="3" id="KW-1185">Reference proteome</keyword>
<sequence>MLRNYRTLFFKNNVCPIIIHKKNFLSKEYKCTEAWNNMNSSPIFNKVNVHDFYNVLDQNYSSKGVLSAIDVDIFANAIKDQSHLEELKDLLHKLRTTAETGNMLESTQQATIRNFMEFGDIKELVEILKDPLNFGVFLDDYTANMLLDKLITLNNFELAARVASLVMLQEEFSHELTCALCQYACYKYITTYTPTSSEPSPPEEKPKKVEEIKIRVKFVRNPFFDDHFDIKDTLLLSGKTLAWISERADNNLNNNLQIIGWLKYKKYDKLAAFSQKISNEKSFKVFKEVIEVLEKESSDVKAEFKPILENCISTLSKAEQNSQASLEEALKIAIENAINKSHKNDVSQQKKLFESWAEIREQKLQEQAQRLDRAHRIQLIQQKQSEMQQQEQKLWFFENEDKIDLEIEEKEKLVDNTVTKKAVSKTTDEDYIPPEILPKRK</sequence>
<evidence type="ECO:0000313" key="3">
    <source>
        <dbReference type="Proteomes" id="UP000648187"/>
    </source>
</evidence>
<dbReference type="PANTHER" id="PTHR21393">
    <property type="entry name" value="MITOCHONDRIAL 28S RIBOSOMAL PROTEIN S27"/>
    <property type="match status" value="1"/>
</dbReference>
<comment type="caution">
    <text evidence="2">The sequence shown here is derived from an EMBL/GenBank/DDBJ whole genome shotgun (WGS) entry which is preliminary data.</text>
</comment>
<evidence type="ECO:0000313" key="2">
    <source>
        <dbReference type="EMBL" id="KAF9411805.1"/>
    </source>
</evidence>
<protein>
    <recommendedName>
        <fullName evidence="4">Mitochondrial 28S ribosomal protein S27</fullName>
    </recommendedName>
</protein>
<evidence type="ECO:0000256" key="1">
    <source>
        <dbReference type="ARBA" id="ARBA00004173"/>
    </source>
</evidence>
<dbReference type="Proteomes" id="UP000648187">
    <property type="component" value="Unassembled WGS sequence"/>
</dbReference>
<dbReference type="PANTHER" id="PTHR21393:SF0">
    <property type="entry name" value="SMALL RIBOSOMAL SUBUNIT PROTEIN MS27"/>
    <property type="match status" value="1"/>
</dbReference>
<gene>
    <name evidence="2" type="ORF">HW555_009502</name>
</gene>
<comment type="subcellular location">
    <subcellularLocation>
        <location evidence="1">Mitochondrion</location>
    </subcellularLocation>
</comment>
<dbReference type="GO" id="GO:0005739">
    <property type="term" value="C:mitochondrion"/>
    <property type="evidence" value="ECO:0007669"/>
    <property type="project" value="UniProtKB-SubCell"/>
</dbReference>
<dbReference type="Pfam" id="PF10037">
    <property type="entry name" value="MRP-S27"/>
    <property type="match status" value="1"/>
</dbReference>
<reference evidence="2" key="1">
    <citation type="submission" date="2020-08" db="EMBL/GenBank/DDBJ databases">
        <title>Spodoptera exigua strain:BAW_Kor-Di-RS1 Genome sequencing and assembly.</title>
        <authorList>
            <person name="Kim J."/>
            <person name="Nam H.Y."/>
            <person name="Kwon M."/>
            <person name="Choi J.H."/>
            <person name="Cho S.R."/>
            <person name="Kim G.-H."/>
        </authorList>
    </citation>
    <scope>NUCLEOTIDE SEQUENCE</scope>
    <source>
        <strain evidence="2">BAW_Kor-Di-RS1</strain>
        <tissue evidence="2">Whole-body</tissue>
    </source>
</reference>
<evidence type="ECO:0008006" key="4">
    <source>
        <dbReference type="Google" id="ProtNLM"/>
    </source>
</evidence>
<accession>A0A835G8T7</accession>
<name>A0A835G8T7_SPOEX</name>
<organism evidence="2 3">
    <name type="scientific">Spodoptera exigua</name>
    <name type="common">Beet armyworm</name>
    <name type="synonym">Noctua fulgens</name>
    <dbReference type="NCBI Taxonomy" id="7107"/>
    <lineage>
        <taxon>Eukaryota</taxon>
        <taxon>Metazoa</taxon>
        <taxon>Ecdysozoa</taxon>
        <taxon>Arthropoda</taxon>
        <taxon>Hexapoda</taxon>
        <taxon>Insecta</taxon>
        <taxon>Pterygota</taxon>
        <taxon>Neoptera</taxon>
        <taxon>Endopterygota</taxon>
        <taxon>Lepidoptera</taxon>
        <taxon>Glossata</taxon>
        <taxon>Ditrysia</taxon>
        <taxon>Noctuoidea</taxon>
        <taxon>Noctuidae</taxon>
        <taxon>Amphipyrinae</taxon>
        <taxon>Spodoptera</taxon>
    </lineage>
</organism>
<dbReference type="InterPro" id="IPR019266">
    <property type="entry name" value="Ribosomal_mS27"/>
</dbReference>
<dbReference type="EMBL" id="JACKWZ010000212">
    <property type="protein sequence ID" value="KAF9411805.1"/>
    <property type="molecule type" value="Genomic_DNA"/>
</dbReference>